<comment type="caution">
    <text evidence="1">The sequence shown here is derived from an EMBL/GenBank/DDBJ whole genome shotgun (WGS) entry which is preliminary data.</text>
</comment>
<name>A0AAU9JZ59_9CILI</name>
<protein>
    <submittedName>
        <fullName evidence="1">Uncharacterized protein</fullName>
    </submittedName>
</protein>
<keyword evidence="2" id="KW-1185">Reference proteome</keyword>
<evidence type="ECO:0000313" key="2">
    <source>
        <dbReference type="Proteomes" id="UP001162131"/>
    </source>
</evidence>
<dbReference type="Proteomes" id="UP001162131">
    <property type="component" value="Unassembled WGS sequence"/>
</dbReference>
<dbReference type="AlphaFoldDB" id="A0AAU9JZ59"/>
<sequence length="228" mass="26815">MEIYIKKAHRINNFIKKRRLTHKPLKNQHSESEIPEAKSKYLPFIIKSADDCKESTSSIYPFVTPTLKNYSAVRNRPKNIKEYYYKINKSRTFTKTRPIVLKSKINVIRDELISHISNKINLKGVKSDLEERHHLSFEKTSSKSINDIFPKSPTLPAIKHDKKRNQSVSSKAEIIEPIKKIIIKRKSLDAMKVSEFSSGKYRDYFEYTNKFINDELEPWNSSEQTYML</sequence>
<accession>A0AAU9JZ59</accession>
<reference evidence="1" key="1">
    <citation type="submission" date="2021-09" db="EMBL/GenBank/DDBJ databases">
        <authorList>
            <consortium name="AG Swart"/>
            <person name="Singh M."/>
            <person name="Singh A."/>
            <person name="Seah K."/>
            <person name="Emmerich C."/>
        </authorList>
    </citation>
    <scope>NUCLEOTIDE SEQUENCE</scope>
    <source>
        <strain evidence="1">ATCC30299</strain>
    </source>
</reference>
<gene>
    <name evidence="1" type="ORF">BSTOLATCC_MIC52425</name>
</gene>
<proteinExistence type="predicted"/>
<dbReference type="EMBL" id="CAJZBQ010000052">
    <property type="protein sequence ID" value="CAG9331019.1"/>
    <property type="molecule type" value="Genomic_DNA"/>
</dbReference>
<organism evidence="1 2">
    <name type="scientific">Blepharisma stoltei</name>
    <dbReference type="NCBI Taxonomy" id="1481888"/>
    <lineage>
        <taxon>Eukaryota</taxon>
        <taxon>Sar</taxon>
        <taxon>Alveolata</taxon>
        <taxon>Ciliophora</taxon>
        <taxon>Postciliodesmatophora</taxon>
        <taxon>Heterotrichea</taxon>
        <taxon>Heterotrichida</taxon>
        <taxon>Blepharismidae</taxon>
        <taxon>Blepharisma</taxon>
    </lineage>
</organism>
<evidence type="ECO:0000313" key="1">
    <source>
        <dbReference type="EMBL" id="CAG9331019.1"/>
    </source>
</evidence>